<evidence type="ECO:0000256" key="6">
    <source>
        <dbReference type="SAM" id="Phobius"/>
    </source>
</evidence>
<organism evidence="7 8">
    <name type="scientific">Tepidibacillus fermentans</name>
    <dbReference type="NCBI Taxonomy" id="1281767"/>
    <lineage>
        <taxon>Bacteria</taxon>
        <taxon>Bacillati</taxon>
        <taxon>Bacillota</taxon>
        <taxon>Bacilli</taxon>
        <taxon>Bacillales</taxon>
        <taxon>Bacillaceae</taxon>
        <taxon>Tepidibacillus</taxon>
    </lineage>
</organism>
<reference evidence="7 8" key="1">
    <citation type="submission" date="2019-03" db="EMBL/GenBank/DDBJ databases">
        <title>Genomic Encyclopedia of Type Strains, Phase IV (KMG-IV): sequencing the most valuable type-strain genomes for metagenomic binning, comparative biology and taxonomic classification.</title>
        <authorList>
            <person name="Goeker M."/>
        </authorList>
    </citation>
    <scope>NUCLEOTIDE SEQUENCE [LARGE SCALE GENOMIC DNA]</scope>
    <source>
        <strain evidence="7 8">DSM 23802</strain>
    </source>
</reference>
<sequence>MKKEMLVPYDFKTYFMITIGAIIQGLAMDIFLFPNNIPSGGAGGIAVLMNYLFHIPIGVALWLANFSMLLAGIKWLGNSSVIGTMYSISVAAITIQVFDLPIPTLPNVWIDLFVGSLILGIGVGILLRQEVSNGGVGVIALIVAKYRNTTPGKPLFLINGLIFLLTASIISWEIIFQAIFSQWLSSKIVDMIFEFDFNPNVVVIQSVTIRKK</sequence>
<dbReference type="RefSeq" id="WP_132768191.1">
    <property type="nucleotide sequence ID" value="NZ_SMAB01000006.1"/>
</dbReference>
<evidence type="ECO:0000256" key="1">
    <source>
        <dbReference type="ARBA" id="ARBA00004651"/>
    </source>
</evidence>
<dbReference type="Pfam" id="PF02588">
    <property type="entry name" value="YitT_membrane"/>
    <property type="match status" value="1"/>
</dbReference>
<evidence type="ECO:0000313" key="7">
    <source>
        <dbReference type="EMBL" id="TCS83195.1"/>
    </source>
</evidence>
<dbReference type="InterPro" id="IPR051461">
    <property type="entry name" value="UPF0750_membrane"/>
</dbReference>
<feature type="transmembrane region" description="Helical" evidence="6">
    <location>
        <begin position="53"/>
        <end position="73"/>
    </location>
</feature>
<dbReference type="AlphaFoldDB" id="A0A4R3KI72"/>
<comment type="caution">
    <text evidence="7">The sequence shown here is derived from an EMBL/GenBank/DDBJ whole genome shotgun (WGS) entry which is preliminary data.</text>
</comment>
<dbReference type="PANTHER" id="PTHR33545:SF9">
    <property type="entry name" value="UPF0750 MEMBRANE PROTEIN YITE"/>
    <property type="match status" value="1"/>
</dbReference>
<protein>
    <submittedName>
        <fullName evidence="7">Putative 5xTM membrane YitT family protein</fullName>
    </submittedName>
</protein>
<evidence type="ECO:0000256" key="3">
    <source>
        <dbReference type="ARBA" id="ARBA00022692"/>
    </source>
</evidence>
<accession>A0A4R3KI72</accession>
<keyword evidence="3 6" id="KW-0812">Transmembrane</keyword>
<dbReference type="InterPro" id="IPR003740">
    <property type="entry name" value="YitT"/>
</dbReference>
<dbReference type="PANTHER" id="PTHR33545">
    <property type="entry name" value="UPF0750 MEMBRANE PROTEIN YITT-RELATED"/>
    <property type="match status" value="1"/>
</dbReference>
<gene>
    <name evidence="7" type="ORF">EDD72_106124</name>
</gene>
<evidence type="ECO:0000313" key="8">
    <source>
        <dbReference type="Proteomes" id="UP000295788"/>
    </source>
</evidence>
<dbReference type="GO" id="GO:0005886">
    <property type="term" value="C:plasma membrane"/>
    <property type="evidence" value="ECO:0007669"/>
    <property type="project" value="UniProtKB-SubCell"/>
</dbReference>
<feature type="transmembrane region" description="Helical" evidence="6">
    <location>
        <begin position="85"/>
        <end position="102"/>
    </location>
</feature>
<keyword evidence="2" id="KW-1003">Cell membrane</keyword>
<evidence type="ECO:0000256" key="2">
    <source>
        <dbReference type="ARBA" id="ARBA00022475"/>
    </source>
</evidence>
<comment type="subcellular location">
    <subcellularLocation>
        <location evidence="1">Cell membrane</location>
        <topology evidence="1">Multi-pass membrane protein</topology>
    </subcellularLocation>
</comment>
<dbReference type="EMBL" id="SMAB01000006">
    <property type="protein sequence ID" value="TCS83195.1"/>
    <property type="molecule type" value="Genomic_DNA"/>
</dbReference>
<proteinExistence type="predicted"/>
<dbReference type="OrthoDB" id="2182285at2"/>
<feature type="transmembrane region" description="Helical" evidence="6">
    <location>
        <begin position="108"/>
        <end position="127"/>
    </location>
</feature>
<evidence type="ECO:0000256" key="5">
    <source>
        <dbReference type="ARBA" id="ARBA00023136"/>
    </source>
</evidence>
<keyword evidence="8" id="KW-1185">Reference proteome</keyword>
<feature type="transmembrane region" description="Helical" evidence="6">
    <location>
        <begin position="155"/>
        <end position="180"/>
    </location>
</feature>
<keyword evidence="5 6" id="KW-0472">Membrane</keyword>
<dbReference type="Proteomes" id="UP000295788">
    <property type="component" value="Unassembled WGS sequence"/>
</dbReference>
<name>A0A4R3KI72_9BACI</name>
<evidence type="ECO:0000256" key="4">
    <source>
        <dbReference type="ARBA" id="ARBA00022989"/>
    </source>
</evidence>
<feature type="transmembrane region" description="Helical" evidence="6">
    <location>
        <begin position="12"/>
        <end position="33"/>
    </location>
</feature>
<keyword evidence="4 6" id="KW-1133">Transmembrane helix</keyword>